<dbReference type="EMBL" id="KZ824888">
    <property type="protein sequence ID" value="RAH76066.1"/>
    <property type="molecule type" value="Genomic_DNA"/>
</dbReference>
<dbReference type="AlphaFoldDB" id="A0A8T8WK09"/>
<dbReference type="Proteomes" id="UP000249497">
    <property type="component" value="Unassembled WGS sequence"/>
</dbReference>
<dbReference type="RefSeq" id="XP_025521960.1">
    <property type="nucleotide sequence ID" value="XM_025667774.1"/>
</dbReference>
<gene>
    <name evidence="1" type="ORF">BO86DRAFT_30831</name>
</gene>
<accession>A0A8T8WK09</accession>
<protein>
    <submittedName>
        <fullName evidence="1">Uncharacterized protein</fullName>
    </submittedName>
</protein>
<evidence type="ECO:0000313" key="2">
    <source>
        <dbReference type="Proteomes" id="UP000249497"/>
    </source>
</evidence>
<name>A0A8T8WK09_ASPJA</name>
<sequence>MGGGVRKKTSKPPATDIGLIAWWLPRCTLAPAVTDSVQLFNCGSSKPNTVVPSPTGCGDTVLFVAADKAVRRRPRLKRDFFLLSCSLEDTTSWRLRRDRIPRNPQ</sequence>
<organism evidence="1 2">
    <name type="scientific">Aspergillus japonicus CBS 114.51</name>
    <dbReference type="NCBI Taxonomy" id="1448312"/>
    <lineage>
        <taxon>Eukaryota</taxon>
        <taxon>Fungi</taxon>
        <taxon>Dikarya</taxon>
        <taxon>Ascomycota</taxon>
        <taxon>Pezizomycotina</taxon>
        <taxon>Eurotiomycetes</taxon>
        <taxon>Eurotiomycetidae</taxon>
        <taxon>Eurotiales</taxon>
        <taxon>Aspergillaceae</taxon>
        <taxon>Aspergillus</taxon>
        <taxon>Aspergillus subgen. Circumdati</taxon>
    </lineage>
</organism>
<dbReference type="GeneID" id="37171466"/>
<evidence type="ECO:0000313" key="1">
    <source>
        <dbReference type="EMBL" id="RAH76066.1"/>
    </source>
</evidence>
<reference evidence="1 2" key="1">
    <citation type="submission" date="2018-02" db="EMBL/GenBank/DDBJ databases">
        <title>The genomes of Aspergillus section Nigri reveals drivers in fungal speciation.</title>
        <authorList>
            <consortium name="DOE Joint Genome Institute"/>
            <person name="Vesth T.C."/>
            <person name="Nybo J."/>
            <person name="Theobald S."/>
            <person name="Brandl J."/>
            <person name="Frisvad J.C."/>
            <person name="Nielsen K.F."/>
            <person name="Lyhne E.K."/>
            <person name="Kogle M.E."/>
            <person name="Kuo A."/>
            <person name="Riley R."/>
            <person name="Clum A."/>
            <person name="Nolan M."/>
            <person name="Lipzen A."/>
            <person name="Salamov A."/>
            <person name="Henrissat B."/>
            <person name="Wiebenga A."/>
            <person name="De vries R.P."/>
            <person name="Grigoriev I.V."/>
            <person name="Mortensen U.H."/>
            <person name="Andersen M.R."/>
            <person name="Baker S.E."/>
        </authorList>
    </citation>
    <scope>NUCLEOTIDE SEQUENCE [LARGE SCALE GENOMIC DNA]</scope>
    <source>
        <strain evidence="1 2">CBS 114.51</strain>
    </source>
</reference>
<proteinExistence type="predicted"/>
<keyword evidence="2" id="KW-1185">Reference proteome</keyword>